<dbReference type="SUPFAM" id="SSF51556">
    <property type="entry name" value="Metallo-dependent hydrolases"/>
    <property type="match status" value="1"/>
</dbReference>
<evidence type="ECO:0000313" key="3">
    <source>
        <dbReference type="EMBL" id="MFC7581855.1"/>
    </source>
</evidence>
<evidence type="ECO:0000313" key="4">
    <source>
        <dbReference type="Proteomes" id="UP001596527"/>
    </source>
</evidence>
<dbReference type="Pfam" id="PF04909">
    <property type="entry name" value="Amidohydro_2"/>
    <property type="match status" value="1"/>
</dbReference>
<sequence length="297" mass="33238">MRSVIDTHVHFWRLEPIGDHPWILEAARENPSAAFLRHDFMPVDFVKAAAGVDVRAFVHIEAGWKGNEKKSETLWVRRIVEEAPFPCALVAGAALEHPGVRDELLWQKSCGGAVGVRQMLDWDPAPGASQPPCLLGSPEWERGLRILGDLGLVFEVQASPDQLPYVVSLVSRFPEVTFVLDHGGLRGRRTPEVEELWRTAVAKMAVCNNVRVKVSGYGVVDATWQAAGFKDYVNWLVDLFGPGRSMFGSNFPFDSATITYVDLVSLHEWALERLNSRELDQYFLQTAADLYELPLRA</sequence>
<accession>A0ABW2SPM5</accession>
<proteinExistence type="inferred from homology"/>
<comment type="caution">
    <text evidence="3">The sequence shown here is derived from an EMBL/GenBank/DDBJ whole genome shotgun (WGS) entry which is preliminary data.</text>
</comment>
<dbReference type="Proteomes" id="UP001596527">
    <property type="component" value="Unassembled WGS sequence"/>
</dbReference>
<feature type="domain" description="Amidohydrolase-related" evidence="2">
    <location>
        <begin position="5"/>
        <end position="293"/>
    </location>
</feature>
<reference evidence="4" key="1">
    <citation type="journal article" date="2019" name="Int. J. Syst. Evol. Microbiol.">
        <title>The Global Catalogue of Microorganisms (GCM) 10K type strain sequencing project: providing services to taxonomists for standard genome sequencing and annotation.</title>
        <authorList>
            <consortium name="The Broad Institute Genomics Platform"/>
            <consortium name="The Broad Institute Genome Sequencing Center for Infectious Disease"/>
            <person name="Wu L."/>
            <person name="Ma J."/>
        </authorList>
    </citation>
    <scope>NUCLEOTIDE SEQUENCE [LARGE SCALE GENOMIC DNA]</scope>
    <source>
        <strain evidence="4">CCUG 56698</strain>
    </source>
</reference>
<keyword evidence="4" id="KW-1185">Reference proteome</keyword>
<gene>
    <name evidence="3" type="ORF">ACFQWG_11680</name>
</gene>
<dbReference type="InterPro" id="IPR032466">
    <property type="entry name" value="Metal_Hydrolase"/>
</dbReference>
<evidence type="ECO:0000259" key="2">
    <source>
        <dbReference type="Pfam" id="PF04909"/>
    </source>
</evidence>
<organism evidence="3 4">
    <name type="scientific">Schaalia naturae</name>
    <dbReference type="NCBI Taxonomy" id="635203"/>
    <lineage>
        <taxon>Bacteria</taxon>
        <taxon>Bacillati</taxon>
        <taxon>Actinomycetota</taxon>
        <taxon>Actinomycetes</taxon>
        <taxon>Actinomycetales</taxon>
        <taxon>Actinomycetaceae</taxon>
        <taxon>Schaalia</taxon>
    </lineage>
</organism>
<dbReference type="InterPro" id="IPR052350">
    <property type="entry name" value="Metallo-dep_Lactonases"/>
</dbReference>
<dbReference type="Gene3D" id="3.20.20.140">
    <property type="entry name" value="Metal-dependent hydrolases"/>
    <property type="match status" value="1"/>
</dbReference>
<protein>
    <submittedName>
        <fullName evidence="3">Amidohydrolase family protein</fullName>
    </submittedName>
</protein>
<name>A0ABW2SPM5_9ACTO</name>
<dbReference type="PANTHER" id="PTHR43569">
    <property type="entry name" value="AMIDOHYDROLASE"/>
    <property type="match status" value="1"/>
</dbReference>
<dbReference type="RefSeq" id="WP_380975520.1">
    <property type="nucleotide sequence ID" value="NZ_JBHTEF010000001.1"/>
</dbReference>
<dbReference type="InterPro" id="IPR006680">
    <property type="entry name" value="Amidohydro-rel"/>
</dbReference>
<dbReference type="PANTHER" id="PTHR43569:SF2">
    <property type="entry name" value="AMIDOHYDROLASE-RELATED DOMAIN-CONTAINING PROTEIN"/>
    <property type="match status" value="1"/>
</dbReference>
<dbReference type="EMBL" id="JBHTEF010000001">
    <property type="protein sequence ID" value="MFC7581855.1"/>
    <property type="molecule type" value="Genomic_DNA"/>
</dbReference>
<evidence type="ECO:0000256" key="1">
    <source>
        <dbReference type="ARBA" id="ARBA00038310"/>
    </source>
</evidence>
<comment type="similarity">
    <text evidence="1">Belongs to the metallo-dependent hydrolases superfamily.</text>
</comment>